<keyword evidence="10" id="KW-1185">Reference proteome</keyword>
<accession>A0ABU0A134</accession>
<comment type="similarity">
    <text evidence="8">Belongs to the ATPase delta chain family.</text>
</comment>
<comment type="function">
    <text evidence="8">This protein is part of the stalk that links CF(0) to CF(1). It either transmits conformational changes from CF(0) to CF(1) or is implicated in proton conduction.</text>
</comment>
<name>A0ABU0A134_9BACI</name>
<keyword evidence="5 8" id="KW-0472">Membrane</keyword>
<dbReference type="PRINTS" id="PR00125">
    <property type="entry name" value="ATPASEDELTA"/>
</dbReference>
<dbReference type="RefSeq" id="WP_307330532.1">
    <property type="nucleotide sequence ID" value="NZ_JAUSUG010000024.1"/>
</dbReference>
<evidence type="ECO:0000313" key="9">
    <source>
        <dbReference type="EMBL" id="MDQ0257196.1"/>
    </source>
</evidence>
<evidence type="ECO:0000256" key="2">
    <source>
        <dbReference type="ARBA" id="ARBA00022448"/>
    </source>
</evidence>
<evidence type="ECO:0000256" key="7">
    <source>
        <dbReference type="ARBA" id="ARBA00023310"/>
    </source>
</evidence>
<dbReference type="InterPro" id="IPR020781">
    <property type="entry name" value="ATPase_OSCP/d_CS"/>
</dbReference>
<keyword evidence="4 8" id="KW-0406">Ion transport</keyword>
<evidence type="ECO:0000313" key="10">
    <source>
        <dbReference type="Proteomes" id="UP001230005"/>
    </source>
</evidence>
<dbReference type="Pfam" id="PF00213">
    <property type="entry name" value="OSCP"/>
    <property type="match status" value="1"/>
</dbReference>
<keyword evidence="6 8" id="KW-0139">CF(1)</keyword>
<evidence type="ECO:0000256" key="1">
    <source>
        <dbReference type="ARBA" id="ARBA00004370"/>
    </source>
</evidence>
<dbReference type="NCBIfam" id="TIGR01145">
    <property type="entry name" value="ATP_synt_delta"/>
    <property type="match status" value="1"/>
</dbReference>
<gene>
    <name evidence="8" type="primary">atpH</name>
    <name evidence="9" type="ORF">J2S74_004654</name>
</gene>
<dbReference type="EMBL" id="JAUSUG010000024">
    <property type="protein sequence ID" value="MDQ0257196.1"/>
    <property type="molecule type" value="Genomic_DNA"/>
</dbReference>
<evidence type="ECO:0000256" key="3">
    <source>
        <dbReference type="ARBA" id="ARBA00022781"/>
    </source>
</evidence>
<comment type="function">
    <text evidence="8">F(1)F(0) ATP synthase produces ATP from ADP in the presence of a proton or sodium gradient. F-type ATPases consist of two structural domains, F(1) containing the extramembraneous catalytic core and F(0) containing the membrane proton channel, linked together by a central stalk and a peripheral stalk. During catalysis, ATP synthesis in the catalytic domain of F(1) is coupled via a rotary mechanism of the central stalk subunits to proton translocation.</text>
</comment>
<sequence>MRRHPVGYRYASALFEYAQENNVLDQLSQELEVVSQVLQDTNLLDEVFIHPKITSDEKKRIVTNSFKGKVSEAVLNLLYILIDKKREEVLPSIVRDFKNLSNEAKGIAEATVYSAKKLSDDEKQAIAQVFAAKAGKQQLLIENVVDKDIIGGLKVRIGDRVYDGSVAQKLERLQQRMMYGNVSR</sequence>
<dbReference type="PANTHER" id="PTHR11910">
    <property type="entry name" value="ATP SYNTHASE DELTA CHAIN"/>
    <property type="match status" value="1"/>
</dbReference>
<proteinExistence type="inferred from homology"/>
<dbReference type="HAMAP" id="MF_01416">
    <property type="entry name" value="ATP_synth_delta_bact"/>
    <property type="match status" value="1"/>
</dbReference>
<keyword evidence="2 8" id="KW-0813">Transport</keyword>
<dbReference type="Gene3D" id="1.10.520.20">
    <property type="entry name" value="N-terminal domain of the delta subunit of the F1F0-ATP synthase"/>
    <property type="match status" value="1"/>
</dbReference>
<dbReference type="InterPro" id="IPR000711">
    <property type="entry name" value="ATPase_OSCP/dsu"/>
</dbReference>
<dbReference type="InterPro" id="IPR026015">
    <property type="entry name" value="ATP_synth_OSCP/delta_N_sf"/>
</dbReference>
<keyword evidence="8" id="KW-1003">Cell membrane</keyword>
<organism evidence="9 10">
    <name type="scientific">Evansella vedderi</name>
    <dbReference type="NCBI Taxonomy" id="38282"/>
    <lineage>
        <taxon>Bacteria</taxon>
        <taxon>Bacillati</taxon>
        <taxon>Bacillota</taxon>
        <taxon>Bacilli</taxon>
        <taxon>Bacillales</taxon>
        <taxon>Bacillaceae</taxon>
        <taxon>Evansella</taxon>
    </lineage>
</organism>
<keyword evidence="7 8" id="KW-0066">ATP synthesis</keyword>
<dbReference type="Proteomes" id="UP001230005">
    <property type="component" value="Unassembled WGS sequence"/>
</dbReference>
<evidence type="ECO:0000256" key="6">
    <source>
        <dbReference type="ARBA" id="ARBA00023196"/>
    </source>
</evidence>
<evidence type="ECO:0000256" key="5">
    <source>
        <dbReference type="ARBA" id="ARBA00023136"/>
    </source>
</evidence>
<comment type="subcellular location">
    <subcellularLocation>
        <location evidence="8">Cell membrane</location>
        <topology evidence="8">Peripheral membrane protein</topology>
    </subcellularLocation>
    <subcellularLocation>
        <location evidence="1">Membrane</location>
    </subcellularLocation>
</comment>
<dbReference type="SUPFAM" id="SSF47928">
    <property type="entry name" value="N-terminal domain of the delta subunit of the F1F0-ATP synthase"/>
    <property type="match status" value="1"/>
</dbReference>
<evidence type="ECO:0000256" key="4">
    <source>
        <dbReference type="ARBA" id="ARBA00023065"/>
    </source>
</evidence>
<keyword evidence="3 8" id="KW-0375">Hydrogen ion transport</keyword>
<reference evidence="9 10" key="1">
    <citation type="submission" date="2023-07" db="EMBL/GenBank/DDBJ databases">
        <title>Genomic Encyclopedia of Type Strains, Phase IV (KMG-IV): sequencing the most valuable type-strain genomes for metagenomic binning, comparative biology and taxonomic classification.</title>
        <authorList>
            <person name="Goeker M."/>
        </authorList>
    </citation>
    <scope>NUCLEOTIDE SEQUENCE [LARGE SCALE GENOMIC DNA]</scope>
    <source>
        <strain evidence="9 10">DSM 9768</strain>
    </source>
</reference>
<protein>
    <recommendedName>
        <fullName evidence="8">ATP synthase subunit delta</fullName>
    </recommendedName>
    <alternativeName>
        <fullName evidence="8">ATP synthase F(1) sector subunit delta</fullName>
    </alternativeName>
    <alternativeName>
        <fullName evidence="8">F-type ATPase subunit delta</fullName>
        <shortName evidence="8">F-ATPase subunit delta</shortName>
    </alternativeName>
</protein>
<dbReference type="NCBIfam" id="NF004403">
    <property type="entry name" value="PRK05758.2-4"/>
    <property type="match status" value="1"/>
</dbReference>
<comment type="caution">
    <text evidence="9">The sequence shown here is derived from an EMBL/GenBank/DDBJ whole genome shotgun (WGS) entry which is preliminary data.</text>
</comment>
<dbReference type="PROSITE" id="PS00389">
    <property type="entry name" value="ATPASE_DELTA"/>
    <property type="match status" value="1"/>
</dbReference>
<evidence type="ECO:0000256" key="8">
    <source>
        <dbReference type="HAMAP-Rule" id="MF_01416"/>
    </source>
</evidence>